<dbReference type="OrthoDB" id="6058800at2759"/>
<reference evidence="1 2" key="1">
    <citation type="submission" date="2020-06" db="EMBL/GenBank/DDBJ databases">
        <authorList>
            <person name="Li R."/>
            <person name="Bekaert M."/>
        </authorList>
    </citation>
    <scope>NUCLEOTIDE SEQUENCE [LARGE SCALE GENOMIC DNA]</scope>
    <source>
        <strain evidence="2">wild</strain>
    </source>
</reference>
<evidence type="ECO:0000313" key="1">
    <source>
        <dbReference type="EMBL" id="CAC5417848.1"/>
    </source>
</evidence>
<dbReference type="SUPFAM" id="SSF63825">
    <property type="entry name" value="YWTD domain"/>
    <property type="match status" value="1"/>
</dbReference>
<dbReference type="AlphaFoldDB" id="A0A6J8EC26"/>
<proteinExistence type="predicted"/>
<dbReference type="EMBL" id="CACVKT020008819">
    <property type="protein sequence ID" value="CAC5417848.1"/>
    <property type="molecule type" value="Genomic_DNA"/>
</dbReference>
<gene>
    <name evidence="1" type="ORF">MCOR_50326</name>
</gene>
<protein>
    <submittedName>
        <fullName evidence="1">Uncharacterized protein</fullName>
    </submittedName>
</protein>
<accession>A0A6J8EC26</accession>
<name>A0A6J8EC26_MYTCO</name>
<sequence>MEPCYQWENKTSKQVREEFKDIKLEYQNIKVDIKPGNYTCCLFLPSSDIAFANHMDDVVLIYKIDGTLSTSISIETPFAITSIDDETIAVTGGSTRLISIISLSSNSVVKPIKTEETGCWGITYYDGFLYFVVEWKCIFTLNLSNDNQKRLNYLNGKHYNSHCRSHLTSFGNRLCYTSNENADVVVLKINPDKESAEKVYQLYEPDVINDQGQSTMDEDRHVYVVSPELRQVILVSAQAGYTCSYDNCRKLLGKDDGLIHPSAIDYDRKTKRFMIVNLLSDDDGPLSPYFMIFKKAKPENQADQKS</sequence>
<keyword evidence="2" id="KW-1185">Reference proteome</keyword>
<organism evidence="1 2">
    <name type="scientific">Mytilus coruscus</name>
    <name type="common">Sea mussel</name>
    <dbReference type="NCBI Taxonomy" id="42192"/>
    <lineage>
        <taxon>Eukaryota</taxon>
        <taxon>Metazoa</taxon>
        <taxon>Spiralia</taxon>
        <taxon>Lophotrochozoa</taxon>
        <taxon>Mollusca</taxon>
        <taxon>Bivalvia</taxon>
        <taxon>Autobranchia</taxon>
        <taxon>Pteriomorphia</taxon>
        <taxon>Mytilida</taxon>
        <taxon>Mytiloidea</taxon>
        <taxon>Mytilidae</taxon>
        <taxon>Mytilinae</taxon>
        <taxon>Mytilus</taxon>
    </lineage>
</organism>
<dbReference type="Proteomes" id="UP000507470">
    <property type="component" value="Unassembled WGS sequence"/>
</dbReference>
<evidence type="ECO:0000313" key="2">
    <source>
        <dbReference type="Proteomes" id="UP000507470"/>
    </source>
</evidence>